<protein>
    <submittedName>
        <fullName evidence="1">Uncharacterized protein</fullName>
    </submittedName>
</protein>
<reference evidence="1" key="1">
    <citation type="journal article" date="2023" name="G3 (Bethesda)">
        <title>A reference genome for the long-term kleptoplast-retaining sea slug Elysia crispata morphotype clarki.</title>
        <authorList>
            <person name="Eastman K.E."/>
            <person name="Pendleton A.L."/>
            <person name="Shaikh M.A."/>
            <person name="Suttiyut T."/>
            <person name="Ogas R."/>
            <person name="Tomko P."/>
            <person name="Gavelis G."/>
            <person name="Widhalm J.R."/>
            <person name="Wisecaver J.H."/>
        </authorList>
    </citation>
    <scope>NUCLEOTIDE SEQUENCE</scope>
    <source>
        <strain evidence="1">ECLA1</strain>
    </source>
</reference>
<evidence type="ECO:0000313" key="1">
    <source>
        <dbReference type="EMBL" id="KAK3746464.1"/>
    </source>
</evidence>
<name>A0AAE0YIU2_9GAST</name>
<keyword evidence="2" id="KW-1185">Reference proteome</keyword>
<accession>A0AAE0YIU2</accession>
<proteinExistence type="predicted"/>
<dbReference type="AlphaFoldDB" id="A0AAE0YIU2"/>
<evidence type="ECO:0000313" key="2">
    <source>
        <dbReference type="Proteomes" id="UP001283361"/>
    </source>
</evidence>
<dbReference type="Proteomes" id="UP001283361">
    <property type="component" value="Unassembled WGS sequence"/>
</dbReference>
<sequence length="84" mass="9531">MRLLTFSPSFDNCETDLRERLLSRDTPPAPRTDRQRACQPLVGSSLALVSQSVKVLNYPSRPCNRGICRKYAPKKAQHCLIDDK</sequence>
<comment type="caution">
    <text evidence="1">The sequence shown here is derived from an EMBL/GenBank/DDBJ whole genome shotgun (WGS) entry which is preliminary data.</text>
</comment>
<dbReference type="EMBL" id="JAWDGP010006142">
    <property type="protein sequence ID" value="KAK3746464.1"/>
    <property type="molecule type" value="Genomic_DNA"/>
</dbReference>
<organism evidence="1 2">
    <name type="scientific">Elysia crispata</name>
    <name type="common">lettuce slug</name>
    <dbReference type="NCBI Taxonomy" id="231223"/>
    <lineage>
        <taxon>Eukaryota</taxon>
        <taxon>Metazoa</taxon>
        <taxon>Spiralia</taxon>
        <taxon>Lophotrochozoa</taxon>
        <taxon>Mollusca</taxon>
        <taxon>Gastropoda</taxon>
        <taxon>Heterobranchia</taxon>
        <taxon>Euthyneura</taxon>
        <taxon>Panpulmonata</taxon>
        <taxon>Sacoglossa</taxon>
        <taxon>Placobranchoidea</taxon>
        <taxon>Plakobranchidae</taxon>
        <taxon>Elysia</taxon>
    </lineage>
</organism>
<gene>
    <name evidence="1" type="ORF">RRG08_017472</name>
</gene>